<dbReference type="AlphaFoldDB" id="A0A3A8NR15"/>
<accession>A0A3A8NR15</accession>
<dbReference type="Proteomes" id="UP000273405">
    <property type="component" value="Unassembled WGS sequence"/>
</dbReference>
<organism evidence="1 2">
    <name type="scientific">Corallococcus sicarius</name>
    <dbReference type="NCBI Taxonomy" id="2316726"/>
    <lineage>
        <taxon>Bacteria</taxon>
        <taxon>Pseudomonadati</taxon>
        <taxon>Myxococcota</taxon>
        <taxon>Myxococcia</taxon>
        <taxon>Myxococcales</taxon>
        <taxon>Cystobacterineae</taxon>
        <taxon>Myxococcaceae</taxon>
        <taxon>Corallococcus</taxon>
    </lineage>
</organism>
<keyword evidence="2" id="KW-1185">Reference proteome</keyword>
<evidence type="ECO:0000313" key="1">
    <source>
        <dbReference type="EMBL" id="RKH45830.1"/>
    </source>
</evidence>
<gene>
    <name evidence="1" type="ORF">D7X12_07040</name>
</gene>
<evidence type="ECO:0000313" key="2">
    <source>
        <dbReference type="Proteomes" id="UP000273405"/>
    </source>
</evidence>
<comment type="caution">
    <text evidence="1">The sequence shown here is derived from an EMBL/GenBank/DDBJ whole genome shotgun (WGS) entry which is preliminary data.</text>
</comment>
<sequence length="433" mass="47506">MHSEELDLLNEDSFEELLVRAGLEERDALPVRRNPFTPEDASEVLERLMEKPVTLGTFPPRMAAGFLLREVLEHGEVSREELVNRVARFAREQVAVLRPDGYLAWALDGTTQQKVAPVEWKNGAFRASQFELGRFYSGRSGVFRHADAQLRSVAGPPLAEVYDDADVINRSLDGAEDAFRELYYALGQVLSRPTDTLVGLRNLPAGVVALIGSSPEYWERFQHMTRGEQIREAARLTTNVIALWGTASATTRTLTRALASTEATVPMLSLTSEGVLAVERIAVPVGHAAAILSSGPGAAIILQRVDDAASSEAAQGDGSLDASTSSGPKAYSSYKSFRRAMGPAGEGKEWHHVVEQTDGNVARFGPRAIHNTENIIPLEKELHGAVSAFYSSRQYRITTSEALTVRQWLSTQSFEVQRAFGLQAMDNIRNGVW</sequence>
<protein>
    <submittedName>
        <fullName evidence="1">Uncharacterized protein</fullName>
    </submittedName>
</protein>
<proteinExistence type="predicted"/>
<reference evidence="2" key="1">
    <citation type="submission" date="2018-09" db="EMBL/GenBank/DDBJ databases">
        <authorList>
            <person name="Livingstone P.G."/>
            <person name="Whitworth D.E."/>
        </authorList>
    </citation>
    <scope>NUCLEOTIDE SEQUENCE [LARGE SCALE GENOMIC DNA]</scope>
    <source>
        <strain evidence="2">CA040B</strain>
    </source>
</reference>
<name>A0A3A8NR15_9BACT</name>
<dbReference type="EMBL" id="RAWG01000030">
    <property type="protein sequence ID" value="RKH45830.1"/>
    <property type="molecule type" value="Genomic_DNA"/>
</dbReference>